<gene>
    <name evidence="1" type="ORF">BN869_000007341_1</name>
</gene>
<reference evidence="1" key="1">
    <citation type="submission" date="2015-01" db="EMBL/GenBank/DDBJ databases">
        <authorList>
            <person name="Durling Mikael"/>
        </authorList>
    </citation>
    <scope>NUCLEOTIDE SEQUENCE</scope>
</reference>
<protein>
    <submittedName>
        <fullName evidence="1">Uncharacterized protein</fullName>
    </submittedName>
</protein>
<sequence>MAVNTSPILRDIADLPNITPAPVPILQITGLQARDWAQPSNCVDEFSAEPTGCSSLKSIVADCKSWGGLNGDDIPSQSMLVNQTSFTGCFCQQDLLSHIVECQNEHRLCIQDYLFDPEFNRYRDQWASFCSSAIPSLSVTTPSTVKVTFKANTNTCAYLSTACVRYSRYVSDCNSQYEVSTSRELCYCQSHVQVVESLCSINGGAICSTKPVDLTRLWGYDHCETFLGDIGTSTNGTWRRKAGFTATGTSLAPLVDYPLTYNSIAIETHTSTPGGGGPSKSQLSRRLFGTILLITTAFSLIGF</sequence>
<accession>A0A0B7K1R0</accession>
<dbReference type="EMBL" id="CDPU01000022">
    <property type="protein sequence ID" value="CEO51283.1"/>
    <property type="molecule type" value="Genomic_DNA"/>
</dbReference>
<evidence type="ECO:0000313" key="1">
    <source>
        <dbReference type="EMBL" id="CEO51283.1"/>
    </source>
</evidence>
<proteinExistence type="predicted"/>
<organism evidence="1">
    <name type="scientific">Bionectria ochroleuca</name>
    <name type="common">Gliocladium roseum</name>
    <dbReference type="NCBI Taxonomy" id="29856"/>
    <lineage>
        <taxon>Eukaryota</taxon>
        <taxon>Fungi</taxon>
        <taxon>Dikarya</taxon>
        <taxon>Ascomycota</taxon>
        <taxon>Pezizomycotina</taxon>
        <taxon>Sordariomycetes</taxon>
        <taxon>Hypocreomycetidae</taxon>
        <taxon>Hypocreales</taxon>
        <taxon>Bionectriaceae</taxon>
        <taxon>Clonostachys</taxon>
    </lineage>
</organism>
<dbReference type="AlphaFoldDB" id="A0A0B7K1R0"/>
<name>A0A0B7K1R0_BIOOC</name>